<dbReference type="PANTHER" id="PTHR14389">
    <property type="entry name" value="SI:CH1073-475A24.1"/>
    <property type="match status" value="1"/>
</dbReference>
<dbReference type="InterPro" id="IPR043504">
    <property type="entry name" value="Peptidase_S1_PA_chymotrypsin"/>
</dbReference>
<feature type="compositionally biased region" description="Basic and acidic residues" evidence="1">
    <location>
        <begin position="7"/>
        <end position="24"/>
    </location>
</feature>
<evidence type="ECO:0000313" key="2">
    <source>
        <dbReference type="Ensembl" id="ENSPFOP00000000438.2"/>
    </source>
</evidence>
<dbReference type="Ensembl" id="ENSPFOT00000000439.2">
    <property type="protein sequence ID" value="ENSPFOP00000000438.2"/>
    <property type="gene ID" value="ENSPFOG00000000502.2"/>
</dbReference>
<keyword evidence="3" id="KW-1185">Reference proteome</keyword>
<dbReference type="InterPro" id="IPR009003">
    <property type="entry name" value="Peptidase_S1_PA"/>
</dbReference>
<dbReference type="Proteomes" id="UP000028760">
    <property type="component" value="Unassembled WGS sequence"/>
</dbReference>
<dbReference type="STRING" id="48698.ENSPFOP00000000438"/>
<feature type="region of interest" description="Disordered" evidence="1">
    <location>
        <begin position="1"/>
        <end position="61"/>
    </location>
</feature>
<dbReference type="Pfam" id="PF13365">
    <property type="entry name" value="Trypsin_2"/>
    <property type="match status" value="1"/>
</dbReference>
<dbReference type="GO" id="GO:0000785">
    <property type="term" value="C:chromatin"/>
    <property type="evidence" value="ECO:0007669"/>
    <property type="project" value="TreeGrafter"/>
</dbReference>
<evidence type="ECO:0000313" key="3">
    <source>
        <dbReference type="Proteomes" id="UP000028760"/>
    </source>
</evidence>
<dbReference type="AlphaFoldDB" id="A0A087X3T5"/>
<reference evidence="2" key="3">
    <citation type="submission" date="2025-09" db="UniProtKB">
        <authorList>
            <consortium name="Ensembl"/>
        </authorList>
    </citation>
    <scope>IDENTIFICATION</scope>
</reference>
<organism evidence="2 3">
    <name type="scientific">Poecilia formosa</name>
    <name type="common">Amazon molly</name>
    <name type="synonym">Limia formosa</name>
    <dbReference type="NCBI Taxonomy" id="48698"/>
    <lineage>
        <taxon>Eukaryota</taxon>
        <taxon>Metazoa</taxon>
        <taxon>Chordata</taxon>
        <taxon>Craniata</taxon>
        <taxon>Vertebrata</taxon>
        <taxon>Euteleostomi</taxon>
        <taxon>Actinopterygii</taxon>
        <taxon>Neopterygii</taxon>
        <taxon>Teleostei</taxon>
        <taxon>Neoteleostei</taxon>
        <taxon>Acanthomorphata</taxon>
        <taxon>Ovalentaria</taxon>
        <taxon>Atherinomorphae</taxon>
        <taxon>Cyprinodontiformes</taxon>
        <taxon>Poeciliidae</taxon>
        <taxon>Poeciliinae</taxon>
        <taxon>Poecilia</taxon>
    </lineage>
</organism>
<dbReference type="SUPFAM" id="SSF50494">
    <property type="entry name" value="Trypsin-like serine proteases"/>
    <property type="match status" value="1"/>
</dbReference>
<dbReference type="GeneID" id="103149041"/>
<protein>
    <submittedName>
        <fullName evidence="2">Protein FAM111B-like</fullName>
    </submittedName>
</protein>
<dbReference type="eggNOG" id="ENOG502QTFX">
    <property type="taxonomic scope" value="Eukaryota"/>
</dbReference>
<name>A0A087X3T5_POEFO</name>
<reference evidence="3" key="1">
    <citation type="submission" date="2013-10" db="EMBL/GenBank/DDBJ databases">
        <authorList>
            <person name="Schartl M."/>
            <person name="Warren W."/>
        </authorList>
    </citation>
    <scope>NUCLEOTIDE SEQUENCE [LARGE SCALE GENOMIC DNA]</scope>
    <source>
        <strain evidence="3">female</strain>
    </source>
</reference>
<feature type="compositionally biased region" description="Polar residues" evidence="1">
    <location>
        <begin position="35"/>
        <end position="61"/>
    </location>
</feature>
<evidence type="ECO:0000256" key="1">
    <source>
        <dbReference type="SAM" id="MobiDB-lite"/>
    </source>
</evidence>
<proteinExistence type="predicted"/>
<dbReference type="GeneTree" id="ENSGT00390000005182"/>
<dbReference type="RefSeq" id="XP_016535141.1">
    <property type="nucleotide sequence ID" value="XM_016679655.1"/>
</dbReference>
<dbReference type="Gene3D" id="2.40.10.10">
    <property type="entry name" value="Trypsin-like serine proteases"/>
    <property type="match status" value="2"/>
</dbReference>
<sequence>MAPKKQKTSENMKDIRSFFEKENDVAGSPFKTPRKNLQTGGKSQTPTQTPMRVKNENGSDSVVTHSHRFIVKFTPTERKEYTIDCDQPSTVLDAIRSSLGTTEKMIKYPDESIIIQLGKRDRESVVPTHFPCSCIGDGETVILYHYASEKIEKVQEQHDKTIHPKDHYSVFYIDTVGGLKTKTKELFRNKILKQFKFLCVYGVKGMTVEEALKQDGRFLDSLGEFKLSDNENPNRLTVRTQRVDSLHQKAFKIRLPLNKREGVENPTTSILDVARVSGRSVKKAMEQPGDSGCSTEEIYELLRKQFPELKEWMESRFPGDSYEKALNRGSEKFGKIQQSFSEVHRIKKLLVMGKSVCKINVYDICEGTGFVLFDRFVLTNAHLFRGCVQGKNLLDQINVYALFNYDEPVPETNYFYFSAEKTLIDIDMELDFAVLQLKPDGKKPNSKSKPDNVKVPPGLLDRFGPLPRNGEACLIGHPAGSVKKIDPTCIIEPEKREQAVKDHLSKYKVKKVILKKVNELKNQGIDDIMMGGEKAEKVASYNTFMYHGASGSPVFDAHGRIFGIHTGGYICGSPNIKDNVIEYAHPLLTIFEKFVINLKESGNDQMLEKVKEAATENEYLKKILQVETMEED</sequence>
<dbReference type="OrthoDB" id="10025068at2759"/>
<reference evidence="2" key="2">
    <citation type="submission" date="2025-08" db="UniProtKB">
        <authorList>
            <consortium name="Ensembl"/>
        </authorList>
    </citation>
    <scope>IDENTIFICATION</scope>
</reference>
<dbReference type="GO" id="GO:0005634">
    <property type="term" value="C:nucleus"/>
    <property type="evidence" value="ECO:0007669"/>
    <property type="project" value="TreeGrafter"/>
</dbReference>
<accession>A0A087X3T5</accession>
<dbReference type="EMBL" id="AYCK01012294">
    <property type="status" value="NOT_ANNOTATED_CDS"/>
    <property type="molecule type" value="Genomic_DNA"/>
</dbReference>
<dbReference type="GO" id="GO:0006260">
    <property type="term" value="P:DNA replication"/>
    <property type="evidence" value="ECO:0007669"/>
    <property type="project" value="TreeGrafter"/>
</dbReference>
<dbReference type="OMA" id="IMMGGEK"/>
<dbReference type="KEGG" id="pfor:103149041"/>
<dbReference type="PANTHER" id="PTHR14389:SF3">
    <property type="entry name" value="PROTEIN FAM111A-LIKE"/>
    <property type="match status" value="1"/>
</dbReference>